<dbReference type="AlphaFoldDB" id="A0A9D1RRU1"/>
<feature type="compositionally biased region" description="Low complexity" evidence="1">
    <location>
        <begin position="87"/>
        <end position="97"/>
    </location>
</feature>
<gene>
    <name evidence="4" type="ORF">H9870_07770</name>
</gene>
<comment type="caution">
    <text evidence="4">The sequence shown here is derived from an EMBL/GenBank/DDBJ whole genome shotgun (WGS) entry which is preliminary data.</text>
</comment>
<accession>A0A9D1RRU1</accession>
<evidence type="ECO:0000256" key="1">
    <source>
        <dbReference type="SAM" id="MobiDB-lite"/>
    </source>
</evidence>
<keyword evidence="2" id="KW-1133">Transmembrane helix</keyword>
<proteinExistence type="predicted"/>
<organism evidence="4 5">
    <name type="scientific">Candidatus Corynebacterium avicola</name>
    <dbReference type="NCBI Taxonomy" id="2838527"/>
    <lineage>
        <taxon>Bacteria</taxon>
        <taxon>Bacillati</taxon>
        <taxon>Actinomycetota</taxon>
        <taxon>Actinomycetes</taxon>
        <taxon>Mycobacteriales</taxon>
        <taxon>Corynebacteriaceae</taxon>
        <taxon>Corynebacterium</taxon>
    </lineage>
</organism>
<feature type="region of interest" description="Disordered" evidence="1">
    <location>
        <begin position="64"/>
        <end position="98"/>
    </location>
</feature>
<sequence length="286" mass="30246">MSRDPRWVPASDLDRNMIRSILSKAQRDGQLSSGEHIRRSHTAANSTTRGELMRLVEDLETETPAFAPPTPAQGGKWFNLPHLEPRNPGNDGPGNPDARLAQDVAGWSGGNGRDPVAMQGRALVPQGAQTNIAPANWAGAPAVQNGGRRVKPWAVFVGVLVGLVALVGVTAIIDGISGSTTGQQETGSRIVGHENSVDGEVYDFSGSARDGGAEALEMALRDSYFAELSAPLTNVHCNSGPSPEIEESVQCSLEYEGKTYPVTVSTYSNLSGTIRFSTLIPRDAGS</sequence>
<reference evidence="4" key="1">
    <citation type="journal article" date="2021" name="PeerJ">
        <title>Extensive microbial diversity within the chicken gut microbiome revealed by metagenomics and culture.</title>
        <authorList>
            <person name="Gilroy R."/>
            <person name="Ravi A."/>
            <person name="Getino M."/>
            <person name="Pursley I."/>
            <person name="Horton D.L."/>
            <person name="Alikhan N.F."/>
            <person name="Baker D."/>
            <person name="Gharbi K."/>
            <person name="Hall N."/>
            <person name="Watson M."/>
            <person name="Adriaenssens E.M."/>
            <person name="Foster-Nyarko E."/>
            <person name="Jarju S."/>
            <person name="Secka A."/>
            <person name="Antonio M."/>
            <person name="Oren A."/>
            <person name="Chaudhuri R.R."/>
            <person name="La Ragione R."/>
            <person name="Hildebrand F."/>
            <person name="Pallen M.J."/>
        </authorList>
    </citation>
    <scope>NUCLEOTIDE SEQUENCE</scope>
    <source>
        <strain evidence="4">CHK32-1732</strain>
    </source>
</reference>
<evidence type="ECO:0000313" key="5">
    <source>
        <dbReference type="Proteomes" id="UP000824190"/>
    </source>
</evidence>
<protein>
    <submittedName>
        <fullName evidence="4">DUF1707 domain-containing protein</fullName>
    </submittedName>
</protein>
<dbReference type="Pfam" id="PF08044">
    <property type="entry name" value="DUF1707"/>
    <property type="match status" value="1"/>
</dbReference>
<dbReference type="Proteomes" id="UP000824190">
    <property type="component" value="Unassembled WGS sequence"/>
</dbReference>
<evidence type="ECO:0000259" key="3">
    <source>
        <dbReference type="Pfam" id="PF08044"/>
    </source>
</evidence>
<evidence type="ECO:0000256" key="2">
    <source>
        <dbReference type="SAM" id="Phobius"/>
    </source>
</evidence>
<dbReference type="EMBL" id="DXGC01000070">
    <property type="protein sequence ID" value="HIW91541.1"/>
    <property type="molecule type" value="Genomic_DNA"/>
</dbReference>
<feature type="region of interest" description="Disordered" evidence="1">
    <location>
        <begin position="25"/>
        <end position="51"/>
    </location>
</feature>
<feature type="transmembrane region" description="Helical" evidence="2">
    <location>
        <begin position="153"/>
        <end position="173"/>
    </location>
</feature>
<name>A0A9D1RRU1_9CORY</name>
<feature type="domain" description="DUF1707" evidence="3">
    <location>
        <begin position="10"/>
        <end position="59"/>
    </location>
</feature>
<dbReference type="InterPro" id="IPR012551">
    <property type="entry name" value="DUF1707_SHOCT-like"/>
</dbReference>
<keyword evidence="2" id="KW-0812">Transmembrane</keyword>
<keyword evidence="2" id="KW-0472">Membrane</keyword>
<reference evidence="4" key="2">
    <citation type="submission" date="2021-04" db="EMBL/GenBank/DDBJ databases">
        <authorList>
            <person name="Gilroy R."/>
        </authorList>
    </citation>
    <scope>NUCLEOTIDE SEQUENCE</scope>
    <source>
        <strain evidence="4">CHK32-1732</strain>
    </source>
</reference>
<evidence type="ECO:0000313" key="4">
    <source>
        <dbReference type="EMBL" id="HIW91541.1"/>
    </source>
</evidence>